<comment type="caution">
    <text evidence="1">The sequence shown here is derived from an EMBL/GenBank/DDBJ whole genome shotgun (WGS) entry which is preliminary data.</text>
</comment>
<sequence>MARDMYYKDIDRLADLDASHLPIIFSKHNLNNVFDDEPSVLSVSARLKKKLKYGLRSLQDATEFRNASGFIRKRHYYLIEREIVYEDGSPKLHLVNECPGTYYLGYPLPKNSYLLEKLDLLIGRLDQAVITSFIGISPVWTWIVNDRRHEGYDLEKGPVFYEAYYPENNEHSPSEYQEKRYFDRDAVLERTFQIPADRKEYIEEQSKNEYPERLERIRYNGGYVSDPKFSMEPNYAKMEASRPYEIARRPYEVDRLLPVYVERSRSTPGDSSLSRDFENWNSLENYLHFDPNLDRRRGFVKSDIDGSNFRAIPERDLVQLRSSIFEKRNDNGEAESLREIRKNLSAASPRAIQPLELPKDLESMRRLSPRDVQDRNPFESVDSINYPSYPRQQYRYFGNTNDREPLKWMSDVRSLPNQRMEAVPRAIDSLPSENIFAPRPQVINYVFSKGSSIESTEKPVTMTVVPKNEEPRKYGDNLLQEELKKVEEEKDTSAKVTSIEISEVPKHKIRHHHGEWLRDFSRGPK</sequence>
<proteinExistence type="predicted"/>
<reference evidence="1" key="2">
    <citation type="journal article" date="2023" name="Commun. Biol.">
        <title>Intrasexual cuticular hydrocarbon dimorphism in a wasp sheds light on hydrocarbon biosynthesis genes in Hymenoptera.</title>
        <authorList>
            <person name="Moris V.C."/>
            <person name="Podsiadlowski L."/>
            <person name="Martin S."/>
            <person name="Oeyen J.P."/>
            <person name="Donath A."/>
            <person name="Petersen M."/>
            <person name="Wilbrandt J."/>
            <person name="Misof B."/>
            <person name="Liedtke D."/>
            <person name="Thamm M."/>
            <person name="Scheiner R."/>
            <person name="Schmitt T."/>
            <person name="Niehuis O."/>
        </authorList>
    </citation>
    <scope>NUCLEOTIDE SEQUENCE</scope>
    <source>
        <strain evidence="1">GBR_01_08_01A</strain>
    </source>
</reference>
<dbReference type="AlphaFoldDB" id="A0AAD9RPK8"/>
<keyword evidence="2" id="KW-1185">Reference proteome</keyword>
<dbReference type="EMBL" id="JAIFRP010000030">
    <property type="protein sequence ID" value="KAK2583466.1"/>
    <property type="molecule type" value="Genomic_DNA"/>
</dbReference>
<gene>
    <name evidence="1" type="ORF">KPH14_009435</name>
</gene>
<dbReference type="Proteomes" id="UP001258017">
    <property type="component" value="Unassembled WGS sequence"/>
</dbReference>
<reference evidence="1" key="1">
    <citation type="submission" date="2021-08" db="EMBL/GenBank/DDBJ databases">
        <authorList>
            <person name="Misof B."/>
            <person name="Oliver O."/>
            <person name="Podsiadlowski L."/>
            <person name="Donath A."/>
            <person name="Peters R."/>
            <person name="Mayer C."/>
            <person name="Rust J."/>
            <person name="Gunkel S."/>
            <person name="Lesny P."/>
            <person name="Martin S."/>
            <person name="Oeyen J.P."/>
            <person name="Petersen M."/>
            <person name="Panagiotis P."/>
            <person name="Wilbrandt J."/>
            <person name="Tanja T."/>
        </authorList>
    </citation>
    <scope>NUCLEOTIDE SEQUENCE</scope>
    <source>
        <strain evidence="1">GBR_01_08_01A</strain>
        <tissue evidence="1">Thorax + abdomen</tissue>
    </source>
</reference>
<name>A0AAD9RPK8_9HYME</name>
<accession>A0AAD9RPK8</accession>
<evidence type="ECO:0000313" key="1">
    <source>
        <dbReference type="EMBL" id="KAK2583466.1"/>
    </source>
</evidence>
<organism evidence="1 2">
    <name type="scientific">Odynerus spinipes</name>
    <dbReference type="NCBI Taxonomy" id="1348599"/>
    <lineage>
        <taxon>Eukaryota</taxon>
        <taxon>Metazoa</taxon>
        <taxon>Ecdysozoa</taxon>
        <taxon>Arthropoda</taxon>
        <taxon>Hexapoda</taxon>
        <taxon>Insecta</taxon>
        <taxon>Pterygota</taxon>
        <taxon>Neoptera</taxon>
        <taxon>Endopterygota</taxon>
        <taxon>Hymenoptera</taxon>
        <taxon>Apocrita</taxon>
        <taxon>Aculeata</taxon>
        <taxon>Vespoidea</taxon>
        <taxon>Vespidae</taxon>
        <taxon>Eumeninae</taxon>
        <taxon>Odynerus</taxon>
    </lineage>
</organism>
<protein>
    <submittedName>
        <fullName evidence="1">Uncharacterized protein</fullName>
    </submittedName>
</protein>
<evidence type="ECO:0000313" key="2">
    <source>
        <dbReference type="Proteomes" id="UP001258017"/>
    </source>
</evidence>